<dbReference type="AlphaFoldDB" id="A0A2H8TMU7"/>
<dbReference type="Pfam" id="PF06466">
    <property type="entry name" value="PCAF_N"/>
    <property type="match status" value="1"/>
</dbReference>
<sequence>MGNSFSCGYPMFCNRHRQVEPKELLLMNNIWKTNDILYKRIRMEREKLEDKKSGSLVRIVAEFSPCKASGCRCKKGVFDEVECDNHGWKNSICTRAGCKHPLSDHASHVMSATRTEFAATIKVVFDIINIKGTLENTSKKPKTERIILVEDVFVSIYHVLLKTLRYDPFTAPNIDKIYGTPPFEKTNINQILLNFCVQKFGKKNSVLDLKDALKITKFVLKYFNTWFWTLPDQLVDCNPRRYSTSYYNYYRRYLLYCCMPRLVHSITPRYKASKIFGCQVLKYTLITFKRELQVWCYKHNIMWEEHAKKFCLNYLPIYMDLLTREVFNDNSYIYIRNFKLSDVHKKILFLENS</sequence>
<evidence type="ECO:0000313" key="2">
    <source>
        <dbReference type="EMBL" id="MBW14608.1"/>
    </source>
</evidence>
<protein>
    <submittedName>
        <fullName evidence="2">Histone acetyltransferase KAT2A</fullName>
    </submittedName>
</protein>
<dbReference type="GO" id="GO:0004402">
    <property type="term" value="F:histone acetyltransferase activity"/>
    <property type="evidence" value="ECO:0007669"/>
    <property type="project" value="InterPro"/>
</dbReference>
<dbReference type="InterPro" id="IPR009464">
    <property type="entry name" value="PCAF_N"/>
</dbReference>
<dbReference type="GO" id="GO:0006355">
    <property type="term" value="P:regulation of DNA-templated transcription"/>
    <property type="evidence" value="ECO:0007669"/>
    <property type="project" value="InterPro"/>
</dbReference>
<reference evidence="2" key="1">
    <citation type="submission" date="2017-10" db="EMBL/GenBank/DDBJ databases">
        <title>Transcriptome Assembly of Sugarcane Aphid Adults.</title>
        <authorList>
            <person name="Scully E.D."/>
            <person name="Palmer N.A."/>
            <person name="Geib S.M."/>
            <person name="Sarath G."/>
            <person name="Sattler S.E."/>
        </authorList>
    </citation>
    <scope>NUCLEOTIDE SEQUENCE</scope>
    <source>
        <tissue evidence="2">Whole body</tissue>
    </source>
</reference>
<accession>A0A2H8TMU7</accession>
<dbReference type="OrthoDB" id="1937912at2759"/>
<gene>
    <name evidence="2" type="primary">KAT2A_1</name>
</gene>
<organism evidence="2">
    <name type="scientific">Melanaphis sacchari</name>
    <dbReference type="NCBI Taxonomy" id="742174"/>
    <lineage>
        <taxon>Eukaryota</taxon>
        <taxon>Metazoa</taxon>
        <taxon>Ecdysozoa</taxon>
        <taxon>Arthropoda</taxon>
        <taxon>Hexapoda</taxon>
        <taxon>Insecta</taxon>
        <taxon>Pterygota</taxon>
        <taxon>Neoptera</taxon>
        <taxon>Paraneoptera</taxon>
        <taxon>Hemiptera</taxon>
        <taxon>Sternorrhyncha</taxon>
        <taxon>Aphidomorpha</taxon>
        <taxon>Aphidoidea</taxon>
        <taxon>Aphididae</taxon>
        <taxon>Aphidini</taxon>
        <taxon>Melanaphis</taxon>
    </lineage>
</organism>
<keyword evidence="2" id="KW-0808">Transferase</keyword>
<feature type="domain" description="PCAF N-terminal" evidence="1">
    <location>
        <begin position="59"/>
        <end position="292"/>
    </location>
</feature>
<name>A0A2H8TMU7_9HEMI</name>
<dbReference type="GO" id="GO:0005634">
    <property type="term" value="C:nucleus"/>
    <property type="evidence" value="ECO:0007669"/>
    <property type="project" value="InterPro"/>
</dbReference>
<dbReference type="EMBL" id="GFXV01002803">
    <property type="protein sequence ID" value="MBW14608.1"/>
    <property type="molecule type" value="Transcribed_RNA"/>
</dbReference>
<evidence type="ECO:0000259" key="1">
    <source>
        <dbReference type="Pfam" id="PF06466"/>
    </source>
</evidence>
<proteinExistence type="predicted"/>